<comment type="caution">
    <text evidence="1">The sequence shown here is derived from an EMBL/GenBank/DDBJ whole genome shotgun (WGS) entry which is preliminary data.</text>
</comment>
<dbReference type="EMBL" id="JABRWJ010000001">
    <property type="protein sequence ID" value="NRF66076.1"/>
    <property type="molecule type" value="Genomic_DNA"/>
</dbReference>
<dbReference type="InterPro" id="IPR052184">
    <property type="entry name" value="SDR_enzymes"/>
</dbReference>
<dbReference type="InterPro" id="IPR002347">
    <property type="entry name" value="SDR_fam"/>
</dbReference>
<proteinExistence type="predicted"/>
<dbReference type="PANTHER" id="PTHR45458">
    <property type="entry name" value="SHORT-CHAIN DEHYDROGENASE/REDUCTASE SDR"/>
    <property type="match status" value="1"/>
</dbReference>
<keyword evidence="2" id="KW-1185">Reference proteome</keyword>
<sequence length="221" mass="23315">MNVLVIGASRGIGLELVRQHRAAGDRVVASARSEEGLARLSTLGAKPLRLDVTDTSSNAGLAWQIDGEAFDTIWLVAGVYGPRSTGLQPPTESQFDEVMHTNVLATMRLLPALAEALAPEARIAVLSSRMGSIGLRSNPSGWLYRASKAALNSVVMDASLALEGRAICVVLHPGWVRTDMGGEGAELAVEQSVADLRSTVAGLALADSGSFLNHDGHHIDW</sequence>
<dbReference type="NCBIfam" id="NF005403">
    <property type="entry name" value="PRK06953.1"/>
    <property type="match status" value="1"/>
</dbReference>
<name>A0ABX2EBV0_9BURK</name>
<dbReference type="InterPro" id="IPR036291">
    <property type="entry name" value="NAD(P)-bd_dom_sf"/>
</dbReference>
<dbReference type="SUPFAM" id="SSF51735">
    <property type="entry name" value="NAD(P)-binding Rossmann-fold domains"/>
    <property type="match status" value="1"/>
</dbReference>
<evidence type="ECO:0000313" key="2">
    <source>
        <dbReference type="Proteomes" id="UP000737171"/>
    </source>
</evidence>
<gene>
    <name evidence="1" type="ORF">HLB44_03635</name>
</gene>
<dbReference type="RefSeq" id="WP_173120678.1">
    <property type="nucleotide sequence ID" value="NZ_JABRWJ010000001.1"/>
</dbReference>
<protein>
    <submittedName>
        <fullName evidence="1">SDR family oxidoreductase</fullName>
    </submittedName>
</protein>
<dbReference type="PANTHER" id="PTHR45458:SF1">
    <property type="entry name" value="SHORT CHAIN DEHYDROGENASE"/>
    <property type="match status" value="1"/>
</dbReference>
<accession>A0ABX2EBV0</accession>
<dbReference type="Proteomes" id="UP000737171">
    <property type="component" value="Unassembled WGS sequence"/>
</dbReference>
<evidence type="ECO:0000313" key="1">
    <source>
        <dbReference type="EMBL" id="NRF66076.1"/>
    </source>
</evidence>
<reference evidence="1 2" key="1">
    <citation type="submission" date="2020-05" db="EMBL/GenBank/DDBJ databases">
        <title>Aquincola sp. isolate from soil.</title>
        <authorList>
            <person name="Han J."/>
            <person name="Kim D.-U."/>
        </authorList>
    </citation>
    <scope>NUCLEOTIDE SEQUENCE [LARGE SCALE GENOMIC DNA]</scope>
    <source>
        <strain evidence="1 2">S2</strain>
    </source>
</reference>
<dbReference type="Pfam" id="PF00106">
    <property type="entry name" value="adh_short"/>
    <property type="match status" value="1"/>
</dbReference>
<dbReference type="Gene3D" id="3.40.50.720">
    <property type="entry name" value="NAD(P)-binding Rossmann-like Domain"/>
    <property type="match status" value="1"/>
</dbReference>
<organism evidence="1 2">
    <name type="scientific">Pseudaquabacterium terrae</name>
    <dbReference type="NCBI Taxonomy" id="2732868"/>
    <lineage>
        <taxon>Bacteria</taxon>
        <taxon>Pseudomonadati</taxon>
        <taxon>Pseudomonadota</taxon>
        <taxon>Betaproteobacteria</taxon>
        <taxon>Burkholderiales</taxon>
        <taxon>Sphaerotilaceae</taxon>
        <taxon>Pseudaquabacterium</taxon>
    </lineage>
</organism>